<name>A0A830B8W9_9LAMI</name>
<comment type="caution">
    <text evidence="6">The sequence shown here is derived from an EMBL/GenBank/DDBJ whole genome shotgun (WGS) entry which is preliminary data.</text>
</comment>
<evidence type="ECO:0000313" key="6">
    <source>
        <dbReference type="EMBL" id="GFP81508.1"/>
    </source>
</evidence>
<keyword evidence="2 6" id="KW-0689">Ribosomal protein</keyword>
<dbReference type="CDD" id="cd06089">
    <property type="entry name" value="KOW_RPL26"/>
    <property type="match status" value="1"/>
</dbReference>
<dbReference type="OrthoDB" id="2018137at2759"/>
<dbReference type="EMBL" id="BMAC01000031">
    <property type="protein sequence ID" value="GFP81508.1"/>
    <property type="molecule type" value="Genomic_DNA"/>
</dbReference>
<dbReference type="GO" id="GO:0009507">
    <property type="term" value="C:chloroplast"/>
    <property type="evidence" value="ECO:0007669"/>
    <property type="project" value="TreeGrafter"/>
</dbReference>
<comment type="similarity">
    <text evidence="1">Belongs to the universal ribosomal protein uL24 family.</text>
</comment>
<feature type="domain" description="KOW" evidence="5">
    <location>
        <begin position="427"/>
        <end position="454"/>
    </location>
</feature>
<gene>
    <name evidence="6" type="ORF">PHJA_000294100</name>
</gene>
<dbReference type="Pfam" id="PF17136">
    <property type="entry name" value="ribosomal_L24"/>
    <property type="match status" value="1"/>
</dbReference>
<evidence type="ECO:0000259" key="5">
    <source>
        <dbReference type="SMART" id="SM00739"/>
    </source>
</evidence>
<organism evidence="6 7">
    <name type="scientific">Phtheirospermum japonicum</name>
    <dbReference type="NCBI Taxonomy" id="374723"/>
    <lineage>
        <taxon>Eukaryota</taxon>
        <taxon>Viridiplantae</taxon>
        <taxon>Streptophyta</taxon>
        <taxon>Embryophyta</taxon>
        <taxon>Tracheophyta</taxon>
        <taxon>Spermatophyta</taxon>
        <taxon>Magnoliopsida</taxon>
        <taxon>eudicotyledons</taxon>
        <taxon>Gunneridae</taxon>
        <taxon>Pentapetalae</taxon>
        <taxon>asterids</taxon>
        <taxon>lamiids</taxon>
        <taxon>Lamiales</taxon>
        <taxon>Orobanchaceae</taxon>
        <taxon>Orobanchaceae incertae sedis</taxon>
        <taxon>Phtheirospermum</taxon>
    </lineage>
</organism>
<keyword evidence="7" id="KW-1185">Reference proteome</keyword>
<dbReference type="PANTHER" id="PTHR31033:SF18">
    <property type="entry name" value="OS06G0115800 PROTEIN"/>
    <property type="match status" value="1"/>
</dbReference>
<dbReference type="InterPro" id="IPR041988">
    <property type="entry name" value="Ribosomal_uL24_KOW"/>
</dbReference>
<dbReference type="SUPFAM" id="SSF50104">
    <property type="entry name" value="Translation proteins SH3-like domain"/>
    <property type="match status" value="1"/>
</dbReference>
<dbReference type="GO" id="GO:0003735">
    <property type="term" value="F:structural constituent of ribosome"/>
    <property type="evidence" value="ECO:0007669"/>
    <property type="project" value="InterPro"/>
</dbReference>
<dbReference type="GO" id="GO:0003723">
    <property type="term" value="F:RNA binding"/>
    <property type="evidence" value="ECO:0007669"/>
    <property type="project" value="InterPro"/>
</dbReference>
<dbReference type="AlphaFoldDB" id="A0A830B8W9"/>
<dbReference type="GO" id="GO:1990904">
    <property type="term" value="C:ribonucleoprotein complex"/>
    <property type="evidence" value="ECO:0007669"/>
    <property type="project" value="UniProtKB-KW"/>
</dbReference>
<evidence type="ECO:0000256" key="2">
    <source>
        <dbReference type="ARBA" id="ARBA00022980"/>
    </source>
</evidence>
<accession>A0A830B8W9</accession>
<sequence>MEMELDLMGSRFYHEPSSTSFDRQKQVNPSTDDLVSKFPRGTVLCLCRPHVYPTWPATPPSSASFSGEIYSTTEKTMDFLCKPLNLETSDCSLNEHDMHKCPFLSNIQKPTNFSFGSLNFPIPFKGANGPIFEDGPNFELAFKLFHGKDGVVPLTAHSELYLDQHKTKAVPEFNPLASKAASISMSSFGPGGPFGFNSFFAKMQNKKSRSSRKKDNSPKGDSSKHEALGNEWLETGNCPIAKSYRAVIRVLPLVATALRPPPGIKLKCPPAVVAARAALARTAFVKSVRPQPLPAKILVIGALGIAANIPLGVWREHTAKFSASWFTAVHAAVPFIAMLRKSVVMPKTAMAVTIAGSILGQVIGSRAERIRLKAKAERRAKLEAEGTCGKQGITWDPLSDKVEKTSSSSAGGKMGWKAAQKLIHHWKILRGDNVMITRGKDKGETGIIKRVIRSQNRVLVEGKNLVKKHIKQGQGHEGGIFSVEAPLHVSNVQVLDPVTGKPCKVGTRYLEDGTKVRVSRGIGASGSVIPRPEILKIRSTPRPTIVGPKDTPMELVLEKTYDAKTGKGMPDL</sequence>
<dbReference type="PANTHER" id="PTHR31033">
    <property type="entry name" value="PROTEIN, PUTATIVE-RELATED"/>
    <property type="match status" value="1"/>
</dbReference>
<dbReference type="InterPro" id="IPR003256">
    <property type="entry name" value="Ribosomal_uL24"/>
</dbReference>
<evidence type="ECO:0000313" key="7">
    <source>
        <dbReference type="Proteomes" id="UP000653305"/>
    </source>
</evidence>
<proteinExistence type="inferred from homology"/>
<dbReference type="HAMAP" id="MF_01326_B">
    <property type="entry name" value="Ribosomal_uL24_B"/>
    <property type="match status" value="1"/>
</dbReference>
<dbReference type="InterPro" id="IPR057264">
    <property type="entry name" value="Ribosomal_uL24_C"/>
</dbReference>
<dbReference type="InterPro" id="IPR008991">
    <property type="entry name" value="Translation_prot_SH3-like_sf"/>
</dbReference>
<dbReference type="Pfam" id="PF00467">
    <property type="entry name" value="KOW"/>
    <property type="match status" value="1"/>
</dbReference>
<evidence type="ECO:0000256" key="3">
    <source>
        <dbReference type="ARBA" id="ARBA00023274"/>
    </source>
</evidence>
<dbReference type="GO" id="GO:0006412">
    <property type="term" value="P:translation"/>
    <property type="evidence" value="ECO:0007669"/>
    <property type="project" value="InterPro"/>
</dbReference>
<protein>
    <submittedName>
        <fullName evidence="6">50S ribosomal protein l24</fullName>
    </submittedName>
</protein>
<reference evidence="6" key="1">
    <citation type="submission" date="2020-07" db="EMBL/GenBank/DDBJ databases">
        <title>Ethylene signaling mediates host invasion by parasitic plants.</title>
        <authorList>
            <person name="Yoshida S."/>
        </authorList>
    </citation>
    <scope>NUCLEOTIDE SEQUENCE</scope>
    <source>
        <strain evidence="6">Okayama</strain>
    </source>
</reference>
<dbReference type="GO" id="GO:0005840">
    <property type="term" value="C:ribosome"/>
    <property type="evidence" value="ECO:0007669"/>
    <property type="project" value="UniProtKB-KW"/>
</dbReference>
<evidence type="ECO:0000256" key="1">
    <source>
        <dbReference type="ARBA" id="ARBA00010618"/>
    </source>
</evidence>
<dbReference type="InterPro" id="IPR014722">
    <property type="entry name" value="Rib_uL2_dom2"/>
</dbReference>
<dbReference type="Gene3D" id="2.30.30.30">
    <property type="match status" value="1"/>
</dbReference>
<dbReference type="InterPro" id="IPR005824">
    <property type="entry name" value="KOW"/>
</dbReference>
<dbReference type="Proteomes" id="UP000653305">
    <property type="component" value="Unassembled WGS sequence"/>
</dbReference>
<evidence type="ECO:0000256" key="4">
    <source>
        <dbReference type="SAM" id="MobiDB-lite"/>
    </source>
</evidence>
<dbReference type="SMART" id="SM00739">
    <property type="entry name" value="KOW"/>
    <property type="match status" value="1"/>
</dbReference>
<feature type="region of interest" description="Disordered" evidence="4">
    <location>
        <begin position="207"/>
        <end position="228"/>
    </location>
</feature>
<keyword evidence="3" id="KW-0687">Ribonucleoprotein</keyword>
<feature type="compositionally biased region" description="Basic and acidic residues" evidence="4">
    <location>
        <begin position="213"/>
        <end position="228"/>
    </location>
</feature>
<dbReference type="NCBIfam" id="TIGR01079">
    <property type="entry name" value="rplX_bact"/>
    <property type="match status" value="1"/>
</dbReference>